<evidence type="ECO:0000313" key="2">
    <source>
        <dbReference type="Proteomes" id="UP000827872"/>
    </source>
</evidence>
<dbReference type="EMBL" id="CM037626">
    <property type="protein sequence ID" value="KAH8011718.1"/>
    <property type="molecule type" value="Genomic_DNA"/>
</dbReference>
<reference evidence="1" key="1">
    <citation type="submission" date="2021-08" db="EMBL/GenBank/DDBJ databases">
        <title>The first chromosome-level gecko genome reveals the dynamic sex chromosomes of Neotropical dwarf geckos (Sphaerodactylidae: Sphaerodactylus).</title>
        <authorList>
            <person name="Pinto B.J."/>
            <person name="Keating S.E."/>
            <person name="Gamble T."/>
        </authorList>
    </citation>
    <scope>NUCLEOTIDE SEQUENCE</scope>
    <source>
        <strain evidence="1">TG3544</strain>
    </source>
</reference>
<organism evidence="1 2">
    <name type="scientific">Sphaerodactylus townsendi</name>
    <dbReference type="NCBI Taxonomy" id="933632"/>
    <lineage>
        <taxon>Eukaryota</taxon>
        <taxon>Metazoa</taxon>
        <taxon>Chordata</taxon>
        <taxon>Craniata</taxon>
        <taxon>Vertebrata</taxon>
        <taxon>Euteleostomi</taxon>
        <taxon>Lepidosauria</taxon>
        <taxon>Squamata</taxon>
        <taxon>Bifurcata</taxon>
        <taxon>Gekkota</taxon>
        <taxon>Sphaerodactylidae</taxon>
        <taxon>Sphaerodactylus</taxon>
    </lineage>
</organism>
<gene>
    <name evidence="1" type="ORF">K3G42_006221</name>
</gene>
<comment type="caution">
    <text evidence="1">The sequence shown here is derived from an EMBL/GenBank/DDBJ whole genome shotgun (WGS) entry which is preliminary data.</text>
</comment>
<dbReference type="Proteomes" id="UP000827872">
    <property type="component" value="Linkage Group LG13"/>
</dbReference>
<proteinExistence type="predicted"/>
<keyword evidence="2" id="KW-1185">Reference proteome</keyword>
<accession>A0ACB8FXG0</accession>
<evidence type="ECO:0000313" key="1">
    <source>
        <dbReference type="EMBL" id="KAH8011718.1"/>
    </source>
</evidence>
<sequence length="155" mass="17465">MPKYLEPRGHQPGNKGRVWKQEFTSAAKAPSNWTPKWPTKKLKISNDGLQMEKDESSLSHCARGSVGQGATCSNVFIDSGCHYWEELLSVRNGFSEKPIFIRSLRAEGLHLKRAAAMCTFLGTIGIACQISPKERKWIGKELLLWVFSRNNNFVV</sequence>
<protein>
    <submittedName>
        <fullName evidence="1">Uncharacterized protein</fullName>
    </submittedName>
</protein>
<name>A0ACB8FXG0_9SAUR</name>